<dbReference type="Pfam" id="PF03180">
    <property type="entry name" value="Lipoprotein_9"/>
    <property type="match status" value="1"/>
</dbReference>
<feature type="chain" id="PRO_5002738899" description="Iron ABC transporter substrate-binding protein" evidence="7">
    <location>
        <begin position="26"/>
        <end position="270"/>
    </location>
</feature>
<evidence type="ECO:0000256" key="7">
    <source>
        <dbReference type="SAM" id="SignalP"/>
    </source>
</evidence>
<accession>A9IM89</accession>
<dbReference type="SUPFAM" id="SSF53850">
    <property type="entry name" value="Periplasmic binding protein-like II"/>
    <property type="match status" value="1"/>
</dbReference>
<keyword evidence="6" id="KW-0449">Lipoprotein</keyword>
<evidence type="ECO:0008006" key="10">
    <source>
        <dbReference type="Google" id="ProtNLM"/>
    </source>
</evidence>
<protein>
    <recommendedName>
        <fullName evidence="10">Iron ABC transporter substrate-binding protein</fullName>
    </recommendedName>
</protein>
<dbReference type="STRING" id="94624.Bpet2336"/>
<evidence type="ECO:0000313" key="9">
    <source>
        <dbReference type="Proteomes" id="UP000001225"/>
    </source>
</evidence>
<comment type="similarity">
    <text evidence="2">Belongs to the NlpA lipoprotein family.</text>
</comment>
<evidence type="ECO:0000256" key="3">
    <source>
        <dbReference type="ARBA" id="ARBA00022729"/>
    </source>
</evidence>
<dbReference type="AlphaFoldDB" id="A9IM89"/>
<evidence type="ECO:0000256" key="5">
    <source>
        <dbReference type="ARBA" id="ARBA00023139"/>
    </source>
</evidence>
<evidence type="ECO:0000256" key="6">
    <source>
        <dbReference type="ARBA" id="ARBA00023288"/>
    </source>
</evidence>
<evidence type="ECO:0000256" key="1">
    <source>
        <dbReference type="ARBA" id="ARBA00004635"/>
    </source>
</evidence>
<dbReference type="Proteomes" id="UP000001225">
    <property type="component" value="Chromosome"/>
</dbReference>
<sequence>MLRFSRMRRVSLCLLMLAAAGAASAAQDKPLRIAVIPSVANEATEIAIAQARKQGLRVELVEFSDWVMPNIAVAEGSVDANFFQHEPFLQLFNRSRNTNLEPIAYGYSTTIGLFSKRLKRGDPVPQGARIAIPNDPVNTGRALLLLQKMGLLVLRRGDDPHASMQDIVSNPKQLALIQVEGSQSARTFDDVTASVTYTTFAKHAGIDERDGLAFDNTDPENVRRYAIRWVTTPERAQDPRLLQFIRIYQQSPEVKAKLRQLYGDLIDFPW</sequence>
<dbReference type="KEGG" id="bpt:Bpet2336"/>
<reference evidence="8 9" key="1">
    <citation type="journal article" date="2008" name="BMC Genomics">
        <title>The missing link: Bordetella petrii is endowed with both the metabolic versatility of environmental bacteria and virulence traits of pathogenic Bordetellae.</title>
        <authorList>
            <person name="Gross R."/>
            <person name="Guzman C.A."/>
            <person name="Sebaihia M."/>
            <person name="Martins Dos Santos V.A."/>
            <person name="Pieper D.H."/>
            <person name="Koebnik R."/>
            <person name="Lechner M."/>
            <person name="Bartels D."/>
            <person name="Buhrmester J."/>
            <person name="Choudhuri J.V."/>
            <person name="Ebensen T."/>
            <person name="Gaigalat L."/>
            <person name="Herrmann S."/>
            <person name="Khachane A.N."/>
            <person name="Larisch C."/>
            <person name="Link S."/>
            <person name="Linke B."/>
            <person name="Meyer F."/>
            <person name="Mormann S."/>
            <person name="Nakunst D."/>
            <person name="Rueckert C."/>
            <person name="Schneiker-Bekel S."/>
            <person name="Schulze K."/>
            <person name="Vorhoelter F.J."/>
            <person name="Yevsa T."/>
            <person name="Engle J.T."/>
            <person name="Goldman W.E."/>
            <person name="Puehler A."/>
            <person name="Goebel U.B."/>
            <person name="Goesmann A."/>
            <person name="Bloecker H."/>
            <person name="Kaiser O."/>
            <person name="Martinez-Arias R."/>
        </authorList>
    </citation>
    <scope>NUCLEOTIDE SEQUENCE [LARGE SCALE GENOMIC DNA]</scope>
    <source>
        <strain evidence="9">ATCC BAA-461 / DSM 12804 / CCUG 43448 / CIP 107267 / Se-1111R</strain>
    </source>
</reference>
<keyword evidence="5" id="KW-0564">Palmitate</keyword>
<evidence type="ECO:0000256" key="2">
    <source>
        <dbReference type="ARBA" id="ARBA00008973"/>
    </source>
</evidence>
<dbReference type="Gene3D" id="3.40.190.10">
    <property type="entry name" value="Periplasmic binding protein-like II"/>
    <property type="match status" value="2"/>
</dbReference>
<gene>
    <name evidence="8" type="ordered locus">Bpet2336</name>
</gene>
<proteinExistence type="inferred from homology"/>
<organism evidence="8 9">
    <name type="scientific">Bordetella petrii (strain ATCC BAA-461 / DSM 12804 / CCUG 43448 / CIP 107267 / Se-1111R)</name>
    <dbReference type="NCBI Taxonomy" id="340100"/>
    <lineage>
        <taxon>Bacteria</taxon>
        <taxon>Pseudomonadati</taxon>
        <taxon>Pseudomonadota</taxon>
        <taxon>Betaproteobacteria</taxon>
        <taxon>Burkholderiales</taxon>
        <taxon>Alcaligenaceae</taxon>
        <taxon>Bordetella</taxon>
    </lineage>
</organism>
<dbReference type="InterPro" id="IPR004872">
    <property type="entry name" value="Lipoprotein_NlpA"/>
</dbReference>
<dbReference type="PANTHER" id="PTHR30429">
    <property type="entry name" value="D-METHIONINE-BINDING LIPOPROTEIN METQ"/>
    <property type="match status" value="1"/>
</dbReference>
<feature type="signal peptide" evidence="7">
    <location>
        <begin position="1"/>
        <end position="25"/>
    </location>
</feature>
<keyword evidence="4" id="KW-0472">Membrane</keyword>
<evidence type="ECO:0000313" key="8">
    <source>
        <dbReference type="EMBL" id="CAP42679.1"/>
    </source>
</evidence>
<comment type="subcellular location">
    <subcellularLocation>
        <location evidence="1">Membrane</location>
        <topology evidence="1">Lipid-anchor</topology>
    </subcellularLocation>
</comment>
<dbReference type="PANTHER" id="PTHR30429:SF1">
    <property type="entry name" value="D-METHIONINE-BINDING LIPOPROTEIN METQ-RELATED"/>
    <property type="match status" value="1"/>
</dbReference>
<keyword evidence="9" id="KW-1185">Reference proteome</keyword>
<dbReference type="GO" id="GO:0016020">
    <property type="term" value="C:membrane"/>
    <property type="evidence" value="ECO:0007669"/>
    <property type="project" value="UniProtKB-SubCell"/>
</dbReference>
<dbReference type="EMBL" id="AM902716">
    <property type="protein sequence ID" value="CAP42679.1"/>
    <property type="molecule type" value="Genomic_DNA"/>
</dbReference>
<name>A9IM89_BORPD</name>
<dbReference type="eggNOG" id="COG1464">
    <property type="taxonomic scope" value="Bacteria"/>
</dbReference>
<keyword evidence="3 7" id="KW-0732">Signal</keyword>
<evidence type="ECO:0000256" key="4">
    <source>
        <dbReference type="ARBA" id="ARBA00023136"/>
    </source>
</evidence>